<name>A0A8C3PEB8_CHRPI</name>
<evidence type="ECO:0000256" key="3">
    <source>
        <dbReference type="ARBA" id="ARBA00006958"/>
    </source>
</evidence>
<dbReference type="OMA" id="HHIAASM"/>
<dbReference type="Pfam" id="PF26138">
    <property type="entry name" value="DUF8040"/>
    <property type="match status" value="1"/>
</dbReference>
<comment type="subcellular location">
    <subcellularLocation>
        <location evidence="2">Nucleus</location>
    </subcellularLocation>
</comment>
<keyword evidence="5" id="KW-0479">Metal-binding</keyword>
<comment type="similarity">
    <text evidence="3">Belongs to the HARBI1 family.</text>
</comment>
<dbReference type="GO" id="GO:0004518">
    <property type="term" value="F:nuclease activity"/>
    <property type="evidence" value="ECO:0007669"/>
    <property type="project" value="UniProtKB-KW"/>
</dbReference>
<dbReference type="Ensembl" id="ENSCPBT00000042700.1">
    <property type="protein sequence ID" value="ENSCPBP00000036405.1"/>
    <property type="gene ID" value="ENSCPBG00000025293.1"/>
</dbReference>
<dbReference type="Pfam" id="PF13359">
    <property type="entry name" value="DDE_Tnp_4"/>
    <property type="match status" value="1"/>
</dbReference>
<comment type="cofactor">
    <cofactor evidence="1">
        <name>a divalent metal cation</name>
        <dbReference type="ChEBI" id="CHEBI:60240"/>
    </cofactor>
</comment>
<protein>
    <recommendedName>
        <fullName evidence="12">DDE Tnp4 domain-containing protein</fullName>
    </recommendedName>
</protein>
<evidence type="ECO:0000256" key="5">
    <source>
        <dbReference type="ARBA" id="ARBA00022723"/>
    </source>
</evidence>
<dbReference type="PANTHER" id="PTHR22930">
    <property type="match status" value="1"/>
</dbReference>
<keyword evidence="4" id="KW-0540">Nuclease</keyword>
<keyword evidence="7" id="KW-0539">Nucleus</keyword>
<keyword evidence="6" id="KW-0378">Hydrolase</keyword>
<proteinExistence type="inferred from homology"/>
<feature type="domain" description="DDE Tnp4" evidence="8">
    <location>
        <begin position="252"/>
        <end position="413"/>
    </location>
</feature>
<evidence type="ECO:0000256" key="4">
    <source>
        <dbReference type="ARBA" id="ARBA00022722"/>
    </source>
</evidence>
<dbReference type="GeneTree" id="ENSGT00940000163810"/>
<dbReference type="AlphaFoldDB" id="A0A8C3PEB8"/>
<keyword evidence="11" id="KW-1185">Reference proteome</keyword>
<evidence type="ECO:0000259" key="9">
    <source>
        <dbReference type="Pfam" id="PF26138"/>
    </source>
</evidence>
<feature type="domain" description="DUF8040" evidence="9">
    <location>
        <begin position="140"/>
        <end position="220"/>
    </location>
</feature>
<dbReference type="Proteomes" id="UP000694380">
    <property type="component" value="Chromosome 6"/>
</dbReference>
<dbReference type="GO" id="GO:0016787">
    <property type="term" value="F:hydrolase activity"/>
    <property type="evidence" value="ECO:0007669"/>
    <property type="project" value="UniProtKB-KW"/>
</dbReference>
<dbReference type="InterPro" id="IPR058353">
    <property type="entry name" value="DUF8040"/>
</dbReference>
<organism evidence="10 11">
    <name type="scientific">Chrysemys picta bellii</name>
    <name type="common">Western painted turtle</name>
    <name type="synonym">Emys bellii</name>
    <dbReference type="NCBI Taxonomy" id="8478"/>
    <lineage>
        <taxon>Eukaryota</taxon>
        <taxon>Metazoa</taxon>
        <taxon>Chordata</taxon>
        <taxon>Craniata</taxon>
        <taxon>Vertebrata</taxon>
        <taxon>Euteleostomi</taxon>
        <taxon>Archelosauria</taxon>
        <taxon>Testudinata</taxon>
        <taxon>Testudines</taxon>
        <taxon>Cryptodira</taxon>
        <taxon>Durocryptodira</taxon>
        <taxon>Testudinoidea</taxon>
        <taxon>Emydidae</taxon>
        <taxon>Chrysemys</taxon>
    </lineage>
</organism>
<reference evidence="10" key="3">
    <citation type="submission" date="2025-09" db="UniProtKB">
        <authorList>
            <consortium name="Ensembl"/>
        </authorList>
    </citation>
    <scope>IDENTIFICATION</scope>
</reference>
<evidence type="ECO:0000313" key="11">
    <source>
        <dbReference type="Proteomes" id="UP000694380"/>
    </source>
</evidence>
<evidence type="ECO:0000259" key="8">
    <source>
        <dbReference type="Pfam" id="PF13359"/>
    </source>
</evidence>
<evidence type="ECO:0000256" key="2">
    <source>
        <dbReference type="ARBA" id="ARBA00004123"/>
    </source>
</evidence>
<dbReference type="InterPro" id="IPR045249">
    <property type="entry name" value="HARBI1-like"/>
</dbReference>
<dbReference type="GO" id="GO:0046872">
    <property type="term" value="F:metal ion binding"/>
    <property type="evidence" value="ECO:0007669"/>
    <property type="project" value="UniProtKB-KW"/>
</dbReference>
<dbReference type="GO" id="GO:0005634">
    <property type="term" value="C:nucleus"/>
    <property type="evidence" value="ECO:0007669"/>
    <property type="project" value="UniProtKB-SubCell"/>
</dbReference>
<dbReference type="InterPro" id="IPR027806">
    <property type="entry name" value="HARBI1_dom"/>
</dbReference>
<dbReference type="PANTHER" id="PTHR22930:SF206">
    <property type="entry name" value="NUCLEASE HARBI1"/>
    <property type="match status" value="1"/>
</dbReference>
<evidence type="ECO:0000256" key="7">
    <source>
        <dbReference type="ARBA" id="ARBA00023242"/>
    </source>
</evidence>
<evidence type="ECO:0008006" key="12">
    <source>
        <dbReference type="Google" id="ProtNLM"/>
    </source>
</evidence>
<evidence type="ECO:0000313" key="10">
    <source>
        <dbReference type="Ensembl" id="ENSCPBP00000036405.1"/>
    </source>
</evidence>
<evidence type="ECO:0000256" key="6">
    <source>
        <dbReference type="ARBA" id="ARBA00022801"/>
    </source>
</evidence>
<accession>A0A8C3PEB8</accession>
<evidence type="ECO:0000256" key="1">
    <source>
        <dbReference type="ARBA" id="ARBA00001968"/>
    </source>
</evidence>
<reference evidence="10" key="1">
    <citation type="journal article" date="2015" name="Genome Biol. Evol.">
        <title>Physical Mapping and Refinement of the Painted Turtle Genome (Chrysemys picta) Inform Amniote Genome Evolution and Challenge Turtle-Bird Chromosomal Conservation.</title>
        <authorList>
            <person name="Badenhorst D."/>
            <person name="Hillier L.W."/>
            <person name="Literman R."/>
            <person name="Montiel E.E."/>
            <person name="Radhakrishnan S."/>
            <person name="Shen Y."/>
            <person name="Minx P."/>
            <person name="Janes D.E."/>
            <person name="Warren W.C."/>
            <person name="Edwards S.V."/>
            <person name="Valenzuela N."/>
        </authorList>
    </citation>
    <scope>NUCLEOTIDE SEQUENCE [LARGE SCALE GENOMIC DNA]</scope>
</reference>
<reference evidence="10" key="2">
    <citation type="submission" date="2025-08" db="UniProtKB">
        <authorList>
            <consortium name="Ensembl"/>
        </authorList>
    </citation>
    <scope>IDENTIFICATION</scope>
</reference>
<sequence>MGPKTLSRVVLGISSPSLRESHSRQPFCAFLLGEQCRHHIAASMEPAQLKTAVMNIVNTSRIIVQFMLNQNLKNQVTRSRLRQRGGESDEDMEFYQTAGPGALEIMLLMGQVIAVEHRFWARETTTDWWDRIVLQVWDDSQWLRNFRMSKGTFMELCDLLSPALKRQNTKMRATLTVEKRVAIALWKLAPPDSYRSVGNQFGMGKSTVGAAVMQVAKAITELLLPKVVTLGNVQVIVDGFAAMGFPNCGGAIDGTHIPILAPEHQDTQYINRKGYFSMVLQALVDHKERYTNVNAGWLGRVHDGRVFRNTTLFKLLQQGTYFPDQKITVEDVEMPIVILGDPAYPLMPWLMKPYTGSLDRSQELFNYRLSKCRMVVECAFGHLKRRWRTLLTRSDLSQTNIPIVIAACCVLHNLCESKGEIFMAGWEAEANRLAADYAQPDTRAIRRSHQEALRIREALKTSFMTGQATV</sequence>